<dbReference type="EMBL" id="WTUW01000002">
    <property type="protein sequence ID" value="MZR30794.1"/>
    <property type="molecule type" value="Genomic_DNA"/>
</dbReference>
<name>A0A6L8W8I8_9PROT</name>
<dbReference type="InterPro" id="IPR050266">
    <property type="entry name" value="AB_hydrolase_sf"/>
</dbReference>
<dbReference type="Gene3D" id="3.40.50.1820">
    <property type="entry name" value="alpha/beta hydrolase"/>
    <property type="match status" value="1"/>
</dbReference>
<dbReference type="PANTHER" id="PTHR43798:SF31">
    <property type="entry name" value="AB HYDROLASE SUPERFAMILY PROTEIN YCLE"/>
    <property type="match status" value="1"/>
</dbReference>
<organism evidence="3 4">
    <name type="scientific">Sneathiella litorea</name>
    <dbReference type="NCBI Taxonomy" id="2606216"/>
    <lineage>
        <taxon>Bacteria</taxon>
        <taxon>Pseudomonadati</taxon>
        <taxon>Pseudomonadota</taxon>
        <taxon>Alphaproteobacteria</taxon>
        <taxon>Sneathiellales</taxon>
        <taxon>Sneathiellaceae</taxon>
        <taxon>Sneathiella</taxon>
    </lineage>
</organism>
<feature type="domain" description="AB hydrolase-1" evidence="2">
    <location>
        <begin position="29"/>
        <end position="272"/>
    </location>
</feature>
<reference evidence="3 4" key="1">
    <citation type="submission" date="2019-12" db="EMBL/GenBank/DDBJ databases">
        <title>Snethiella sp. nov. sp. isolated from sea sand.</title>
        <authorList>
            <person name="Kim J."/>
            <person name="Jeong S.E."/>
            <person name="Jung H.S."/>
            <person name="Jeon C.O."/>
        </authorList>
    </citation>
    <scope>NUCLEOTIDE SEQUENCE [LARGE SCALE GENOMIC DNA]</scope>
    <source>
        <strain evidence="3 4">DP05</strain>
    </source>
</reference>
<comment type="caution">
    <text evidence="3">The sequence shown here is derived from an EMBL/GenBank/DDBJ whole genome shotgun (WGS) entry which is preliminary data.</text>
</comment>
<evidence type="ECO:0000313" key="4">
    <source>
        <dbReference type="Proteomes" id="UP000476030"/>
    </source>
</evidence>
<dbReference type="RefSeq" id="WP_161315345.1">
    <property type="nucleotide sequence ID" value="NZ_WTUW01000002.1"/>
</dbReference>
<dbReference type="SUPFAM" id="SSF53474">
    <property type="entry name" value="alpha/beta-Hydrolases"/>
    <property type="match status" value="1"/>
</dbReference>
<protein>
    <submittedName>
        <fullName evidence="3">Alpha/beta fold hydrolase</fullName>
    </submittedName>
</protein>
<evidence type="ECO:0000256" key="1">
    <source>
        <dbReference type="ARBA" id="ARBA00022801"/>
    </source>
</evidence>
<sequence>MSFKEEYYPSPDGLNLYYREYGSDQSASPLLCLSGLTRSSLDFHDFAERYSKTRTVYTLDYRGRGKSPYDANYKNYNPQVYIGDIYAFLTEKKIEKALFVGTSLGGLLTMAMAGFAKNFIAGAILNDVGPEVDKSGSSRILDYVGKEVRYATLEEAAEKQKELYRGAYPDITEEDWLGQAKSTFIYDEGAKNYRLNYDLNLGKALAEQLNSDEQVDLWPFFKELNDVPTLAIRGALSDVLSEAVFDRMKKENPNMETLVLKNRGHVPLLNEPETLTKLDDFIARVR</sequence>
<evidence type="ECO:0000259" key="2">
    <source>
        <dbReference type="Pfam" id="PF00561"/>
    </source>
</evidence>
<dbReference type="Proteomes" id="UP000476030">
    <property type="component" value="Unassembled WGS sequence"/>
</dbReference>
<dbReference type="InterPro" id="IPR000073">
    <property type="entry name" value="AB_hydrolase_1"/>
</dbReference>
<dbReference type="InterPro" id="IPR029058">
    <property type="entry name" value="AB_hydrolase_fold"/>
</dbReference>
<proteinExistence type="predicted"/>
<dbReference type="Pfam" id="PF00561">
    <property type="entry name" value="Abhydrolase_1"/>
    <property type="match status" value="1"/>
</dbReference>
<gene>
    <name evidence="3" type="ORF">GQE98_09130</name>
</gene>
<dbReference type="GO" id="GO:0016787">
    <property type="term" value="F:hydrolase activity"/>
    <property type="evidence" value="ECO:0007669"/>
    <property type="project" value="UniProtKB-KW"/>
</dbReference>
<keyword evidence="1 3" id="KW-0378">Hydrolase</keyword>
<dbReference type="GO" id="GO:0016020">
    <property type="term" value="C:membrane"/>
    <property type="evidence" value="ECO:0007669"/>
    <property type="project" value="TreeGrafter"/>
</dbReference>
<keyword evidence="4" id="KW-1185">Reference proteome</keyword>
<dbReference type="PANTHER" id="PTHR43798">
    <property type="entry name" value="MONOACYLGLYCEROL LIPASE"/>
    <property type="match status" value="1"/>
</dbReference>
<evidence type="ECO:0000313" key="3">
    <source>
        <dbReference type="EMBL" id="MZR30794.1"/>
    </source>
</evidence>
<accession>A0A6L8W8I8</accession>
<dbReference type="AlphaFoldDB" id="A0A6L8W8I8"/>